<protein>
    <submittedName>
        <fullName evidence="9">Fimbrial chaperone</fullName>
    </submittedName>
</protein>
<dbReference type="SUPFAM" id="SSF49354">
    <property type="entry name" value="PapD-like"/>
    <property type="match status" value="1"/>
</dbReference>
<evidence type="ECO:0000256" key="1">
    <source>
        <dbReference type="ARBA" id="ARBA00004418"/>
    </source>
</evidence>
<evidence type="ECO:0000256" key="6">
    <source>
        <dbReference type="SAM" id="SignalP"/>
    </source>
</evidence>
<dbReference type="InterPro" id="IPR050643">
    <property type="entry name" value="Periplasmic_pilus_chap"/>
</dbReference>
<reference evidence="9 10" key="1">
    <citation type="journal article" date="2008" name="DNA Res.">
        <title>Complete genome sequence and comparative analysis of the wild-type commensal Escherichia coli strain SE11 isolated from a healthy adult.</title>
        <authorList>
            <person name="Oshima K."/>
            <person name="Toh H."/>
            <person name="Ogura Y."/>
            <person name="Sasamoto H."/>
            <person name="Morita H."/>
            <person name="Park S.-H."/>
            <person name="Ooka T."/>
            <person name="Iyoda S."/>
            <person name="Taylor T.D."/>
            <person name="Hayashi T."/>
            <person name="Itoh K."/>
            <person name="Hattori M."/>
        </authorList>
    </citation>
    <scope>NUCLEOTIDE SEQUENCE [LARGE SCALE GENOMIC DNA]</scope>
    <source>
        <strain evidence="9 10">SE11</strain>
    </source>
</reference>
<keyword evidence="3 6" id="KW-0732">Signal</keyword>
<dbReference type="InterPro" id="IPR016148">
    <property type="entry name" value="Pili_assmbl_chaperone_C"/>
</dbReference>
<evidence type="ECO:0000256" key="5">
    <source>
        <dbReference type="ARBA" id="ARBA00023186"/>
    </source>
</evidence>
<evidence type="ECO:0000259" key="8">
    <source>
        <dbReference type="Pfam" id="PF02753"/>
    </source>
</evidence>
<dbReference type="SUPFAM" id="SSF49584">
    <property type="entry name" value="Periplasmic chaperone C-domain"/>
    <property type="match status" value="1"/>
</dbReference>
<evidence type="ECO:0000256" key="3">
    <source>
        <dbReference type="ARBA" id="ARBA00022729"/>
    </source>
</evidence>
<feature type="domain" description="Pili assembly chaperone C-terminal" evidence="8">
    <location>
        <begin position="173"/>
        <end position="232"/>
    </location>
</feature>
<dbReference type="InterPro" id="IPR008962">
    <property type="entry name" value="PapD-like_sf"/>
</dbReference>
<keyword evidence="9" id="KW-0614">Plasmid</keyword>
<dbReference type="InterPro" id="IPR013783">
    <property type="entry name" value="Ig-like_fold"/>
</dbReference>
<evidence type="ECO:0000256" key="2">
    <source>
        <dbReference type="ARBA" id="ARBA00007399"/>
    </source>
</evidence>
<evidence type="ECO:0000313" key="10">
    <source>
        <dbReference type="Proteomes" id="UP000008199"/>
    </source>
</evidence>
<feature type="domain" description="Pili assembly chaperone N-terminal" evidence="7">
    <location>
        <begin position="22"/>
        <end position="149"/>
    </location>
</feature>
<dbReference type="InterPro" id="IPR036316">
    <property type="entry name" value="Pili_assmbl_chap_C_dom_sf"/>
</dbReference>
<proteinExistence type="inferred from homology"/>
<dbReference type="InterPro" id="IPR016147">
    <property type="entry name" value="Pili_assmbl_chaperone_N"/>
</dbReference>
<evidence type="ECO:0000313" key="9">
    <source>
        <dbReference type="EMBL" id="BAG80504.1"/>
    </source>
</evidence>
<dbReference type="PANTHER" id="PTHR30251:SF0">
    <property type="entry name" value="FIMBRIAL CHAPERONE PROTEIN ELFD-RELATED"/>
    <property type="match status" value="1"/>
</dbReference>
<dbReference type="RefSeq" id="WP_001021260.1">
    <property type="nucleotide sequence ID" value="NC_011416.1"/>
</dbReference>
<feature type="chain" id="PRO_5037286773" evidence="6">
    <location>
        <begin position="22"/>
        <end position="236"/>
    </location>
</feature>
<keyword evidence="4" id="KW-0574">Periplasm</keyword>
<dbReference type="GO" id="GO:0030288">
    <property type="term" value="C:outer membrane-bounded periplasmic space"/>
    <property type="evidence" value="ECO:0007669"/>
    <property type="project" value="InterPro"/>
</dbReference>
<accession>A0A979H510</accession>
<dbReference type="Pfam" id="PF00345">
    <property type="entry name" value="PapD_N"/>
    <property type="match status" value="1"/>
</dbReference>
<gene>
    <name evidence="9" type="ordered locus">ECSE_P3-0065</name>
</gene>
<evidence type="ECO:0000259" key="7">
    <source>
        <dbReference type="Pfam" id="PF00345"/>
    </source>
</evidence>
<organism evidence="9 10">
    <name type="scientific">Escherichia coli (strain SE11)</name>
    <dbReference type="NCBI Taxonomy" id="409438"/>
    <lineage>
        <taxon>Bacteria</taxon>
        <taxon>Pseudomonadati</taxon>
        <taxon>Pseudomonadota</taxon>
        <taxon>Gammaproteobacteria</taxon>
        <taxon>Enterobacterales</taxon>
        <taxon>Enterobacteriaceae</taxon>
        <taxon>Escherichia</taxon>
    </lineage>
</organism>
<sequence length="236" mass="26025">MNIIFSLFLFILTTTLSCAYAGVGLDATRIIYNEGEKAVNVGVRNTDSKLNYLIQPSVSTDLDKLNNAAPFVFSPSLFKLESGSESIVKIMVLNHAKLPEKQESLFWFSVTAIPSSEKRVGISDFDVLRGGVKIAVGNTIKLIYRPKNLPVSPKEGAENLKFGKTKEGMLKAENGSPYYINLSSLILGGRPVKSDNMMMIPPYGELVFKGIAPPKNLKEIQWNVINDNGGVENYRF</sequence>
<name>A0A979H510_ECOSE</name>
<dbReference type="Proteomes" id="UP000008199">
    <property type="component" value="Plasmid pSE11-3"/>
</dbReference>
<dbReference type="EMBL" id="AP009243">
    <property type="protein sequence ID" value="BAG80504.1"/>
    <property type="molecule type" value="Genomic_DNA"/>
</dbReference>
<geneLocation type="plasmid" evidence="9 10">
    <name>pSE11-3</name>
</geneLocation>
<dbReference type="AlphaFoldDB" id="A0A979H510"/>
<comment type="subcellular location">
    <subcellularLocation>
        <location evidence="1">Periplasm</location>
    </subcellularLocation>
</comment>
<evidence type="ECO:0000256" key="4">
    <source>
        <dbReference type="ARBA" id="ARBA00022764"/>
    </source>
</evidence>
<dbReference type="Gene3D" id="2.60.40.10">
    <property type="entry name" value="Immunoglobulins"/>
    <property type="match status" value="2"/>
</dbReference>
<feature type="signal peptide" evidence="6">
    <location>
        <begin position="1"/>
        <end position="21"/>
    </location>
</feature>
<dbReference type="KEGG" id="ecy:ECSE_P3-0065"/>
<comment type="similarity">
    <text evidence="2">Belongs to the periplasmic pilus chaperone family.</text>
</comment>
<dbReference type="GO" id="GO:0071555">
    <property type="term" value="P:cell wall organization"/>
    <property type="evidence" value="ECO:0007669"/>
    <property type="project" value="InterPro"/>
</dbReference>
<dbReference type="InterPro" id="IPR001829">
    <property type="entry name" value="Pili_assmbl_chaperone_bac"/>
</dbReference>
<dbReference type="PRINTS" id="PR00969">
    <property type="entry name" value="CHAPERONPILI"/>
</dbReference>
<dbReference type="Pfam" id="PF02753">
    <property type="entry name" value="PapD_C"/>
    <property type="match status" value="1"/>
</dbReference>
<dbReference type="PANTHER" id="PTHR30251">
    <property type="entry name" value="PILUS ASSEMBLY CHAPERONE"/>
    <property type="match status" value="1"/>
</dbReference>
<keyword evidence="5" id="KW-0143">Chaperone</keyword>